<dbReference type="Pfam" id="PF21205">
    <property type="entry name" value="Rep3_C"/>
    <property type="match status" value="1"/>
</dbReference>
<dbReference type="Pfam" id="PF01051">
    <property type="entry name" value="Rep3_N"/>
    <property type="match status" value="1"/>
</dbReference>
<feature type="domain" description="Initiator Rep protein WH1" evidence="2">
    <location>
        <begin position="59"/>
        <end position="201"/>
    </location>
</feature>
<sequence>MGTFEVPLSEFSEITKGTRVGLSGRFLMWQSAKKQEADDSMAERSFDDDRLTGALTRETVKKNVAAIHISGKLTLLQRKLSNVLLLNAYDTLTTARSHTIDARTLAMMVGYNSNDVDSLRASLRALAETVAEWDMLDEQGHQEWGVSALLSFAKLKNGVCEYAYSPALAQKLHDPKIYALINVKIQRNFSSGHGLALYENCYRFVRTGSTGWWSLEIFRKLMGVDGSAYYESFKHLNAKIIKPAVAEVNKSSDIIIEPQTRKKGRAVSEIRFLIRENPQMAMFQIDDSDGLRNLPVYKALRGQGVSDRLARQWITEHGPDYVQEKLNYVAGQGDVKSSVGYLRAAIMGDYSPSEGGGGGARQAPVDPETQARLEEKRAEQAAAQAAEDAAFQARAAARRDRARHLDIVETLVSRRNPTQRDADKRLFQSRLESELDREHFRQHGWRSALNAASIIAFWQELEPDAFAEDEG</sequence>
<dbReference type="InterPro" id="IPR036388">
    <property type="entry name" value="WH-like_DNA-bd_sf"/>
</dbReference>
<dbReference type="Gene3D" id="1.10.10.10">
    <property type="entry name" value="Winged helix-like DNA-binding domain superfamily/Winged helix DNA-binding domain"/>
    <property type="match status" value="1"/>
</dbReference>
<proteinExistence type="inferred from homology"/>
<dbReference type="AlphaFoldDB" id="A0A2T1ACD3"/>
<organism evidence="3 4">
    <name type="scientific">Tritonibacter scottomollicae</name>
    <name type="common">Epibacterium scottomollicae</name>
    <dbReference type="NCBI Taxonomy" id="483013"/>
    <lineage>
        <taxon>Bacteria</taxon>
        <taxon>Pseudomonadati</taxon>
        <taxon>Pseudomonadota</taxon>
        <taxon>Alphaproteobacteria</taxon>
        <taxon>Rhodobacterales</taxon>
        <taxon>Paracoccaceae</taxon>
        <taxon>Tritonibacter</taxon>
    </lineage>
</organism>
<dbReference type="GO" id="GO:0006270">
    <property type="term" value="P:DNA replication initiation"/>
    <property type="evidence" value="ECO:0007669"/>
    <property type="project" value="InterPro"/>
</dbReference>
<evidence type="ECO:0000313" key="4">
    <source>
        <dbReference type="Proteomes" id="UP000237718"/>
    </source>
</evidence>
<dbReference type="GO" id="GO:0003887">
    <property type="term" value="F:DNA-directed DNA polymerase activity"/>
    <property type="evidence" value="ECO:0007669"/>
    <property type="project" value="InterPro"/>
</dbReference>
<evidence type="ECO:0000313" key="3">
    <source>
        <dbReference type="EMBL" id="PRZ46187.1"/>
    </source>
</evidence>
<dbReference type="InterPro" id="IPR036390">
    <property type="entry name" value="WH_DNA-bd_sf"/>
</dbReference>
<reference evidence="3 4" key="1">
    <citation type="submission" date="2018-03" db="EMBL/GenBank/DDBJ databases">
        <title>Genomic Encyclopedia of Archaeal and Bacterial Type Strains, Phase II (KMG-II): from individual species to whole genera.</title>
        <authorList>
            <person name="Goeker M."/>
        </authorList>
    </citation>
    <scope>NUCLEOTIDE SEQUENCE [LARGE SCALE GENOMIC DNA]</scope>
    <source>
        <strain evidence="3 4">DSM 25328</strain>
    </source>
</reference>
<comment type="similarity">
    <text evidence="1">Belongs to the initiator RepB protein family.</text>
</comment>
<dbReference type="Proteomes" id="UP000237718">
    <property type="component" value="Unassembled WGS sequence"/>
</dbReference>
<evidence type="ECO:0000259" key="2">
    <source>
        <dbReference type="Pfam" id="PF01051"/>
    </source>
</evidence>
<gene>
    <name evidence="3" type="ORF">CLV89_11178</name>
</gene>
<evidence type="ECO:0000256" key="1">
    <source>
        <dbReference type="ARBA" id="ARBA00038283"/>
    </source>
</evidence>
<name>A0A2T1ACD3_TRISK</name>
<accession>A0A2T1ACD3</accession>
<dbReference type="EMBL" id="PVUF01000011">
    <property type="protein sequence ID" value="PRZ46187.1"/>
    <property type="molecule type" value="Genomic_DNA"/>
</dbReference>
<dbReference type="SUPFAM" id="SSF46785">
    <property type="entry name" value="Winged helix' DNA-binding domain"/>
    <property type="match status" value="1"/>
</dbReference>
<protein>
    <submittedName>
        <fullName evidence="3">Replication initiator protein</fullName>
    </submittedName>
</protein>
<comment type="caution">
    <text evidence="3">The sequence shown here is derived from an EMBL/GenBank/DDBJ whole genome shotgun (WGS) entry which is preliminary data.</text>
</comment>
<dbReference type="InterPro" id="IPR000525">
    <property type="entry name" value="Initiator_Rep_WH1"/>
</dbReference>